<keyword evidence="3" id="KW-1185">Reference proteome</keyword>
<feature type="domain" description="Chorismate-utilising enzyme C-terminal" evidence="1">
    <location>
        <begin position="181"/>
        <end position="459"/>
    </location>
</feature>
<evidence type="ECO:0000313" key="3">
    <source>
        <dbReference type="Proteomes" id="UP001500368"/>
    </source>
</evidence>
<dbReference type="PANTHER" id="PTHR42839">
    <property type="entry name" value="ISOCHORISMATE SYNTHASE ENTC"/>
    <property type="match status" value="1"/>
</dbReference>
<dbReference type="PANTHER" id="PTHR42839:SF2">
    <property type="entry name" value="ISOCHORISMATE SYNTHASE ENTC"/>
    <property type="match status" value="1"/>
</dbReference>
<evidence type="ECO:0000313" key="2">
    <source>
        <dbReference type="EMBL" id="GAA4912814.1"/>
    </source>
</evidence>
<accession>A0ABP9FZH5</accession>
<dbReference type="EMBL" id="BAABLW010000002">
    <property type="protein sequence ID" value="GAA4912814.1"/>
    <property type="molecule type" value="Genomic_DNA"/>
</dbReference>
<dbReference type="InterPro" id="IPR015890">
    <property type="entry name" value="Chorismate_C"/>
</dbReference>
<protein>
    <submittedName>
        <fullName evidence="2">Chorismate-binding protein</fullName>
    </submittedName>
</protein>
<reference evidence="3" key="1">
    <citation type="journal article" date="2019" name="Int. J. Syst. Evol. Microbiol.">
        <title>The Global Catalogue of Microorganisms (GCM) 10K type strain sequencing project: providing services to taxonomists for standard genome sequencing and annotation.</title>
        <authorList>
            <consortium name="The Broad Institute Genomics Platform"/>
            <consortium name="The Broad Institute Genome Sequencing Center for Infectious Disease"/>
            <person name="Wu L."/>
            <person name="Ma J."/>
        </authorList>
    </citation>
    <scope>NUCLEOTIDE SEQUENCE [LARGE SCALE GENOMIC DNA]</scope>
    <source>
        <strain evidence="3">JCM 19129</strain>
    </source>
</reference>
<evidence type="ECO:0000259" key="1">
    <source>
        <dbReference type="Pfam" id="PF00425"/>
    </source>
</evidence>
<dbReference type="InterPro" id="IPR005801">
    <property type="entry name" value="ADC_synthase"/>
</dbReference>
<organism evidence="2 3">
    <name type="scientific">Nesterenkonia rhizosphaerae</name>
    <dbReference type="NCBI Taxonomy" id="1348272"/>
    <lineage>
        <taxon>Bacteria</taxon>
        <taxon>Bacillati</taxon>
        <taxon>Actinomycetota</taxon>
        <taxon>Actinomycetes</taxon>
        <taxon>Micrococcales</taxon>
        <taxon>Micrococcaceae</taxon>
        <taxon>Nesterenkonia</taxon>
    </lineage>
</organism>
<comment type="caution">
    <text evidence="2">The sequence shown here is derived from an EMBL/GenBank/DDBJ whole genome shotgun (WGS) entry which is preliminary data.</text>
</comment>
<proteinExistence type="predicted"/>
<dbReference type="RefSeq" id="WP_345476447.1">
    <property type="nucleotide sequence ID" value="NZ_BAABLW010000002.1"/>
</dbReference>
<gene>
    <name evidence="2" type="ORF">GCM10025790_04300</name>
</gene>
<dbReference type="Proteomes" id="UP001500368">
    <property type="component" value="Unassembled WGS sequence"/>
</dbReference>
<name>A0ABP9FZH5_9MICC</name>
<dbReference type="Pfam" id="PF00425">
    <property type="entry name" value="Chorismate_bind"/>
    <property type="match status" value="1"/>
</dbReference>
<dbReference type="SUPFAM" id="SSF56322">
    <property type="entry name" value="ADC synthase"/>
    <property type="match status" value="1"/>
</dbReference>
<sequence>MNSQPTVLHSHTYEVSLDDAGLTGLLPALTPSGVWIRQGQGLLGLGVAAEFTASGPRRFAELAHSWAAVDWQPLESPHGPVSAAFAEAAHYPGAGPVAFTSVAFSETSSYASRLIVPQLILAVSAERSLLTVVGDSAAADVTALLTEHGLVLDGGTVRLLDTAAAPRNLPAGQLQAGSQSERQYLNAVTAGLSAIAAGTVQKLVLARDVVVTSSQPLPRGVLLSRLAADYAECWTYCVGEVSGGNESVLGATPEMLVSLRGERVSSRVLAGTVDRSWSEQEAADRLLRNAKQHREHDLAVQSLVEQLSPLTESLQSPTDPHVLRLPNVYHLATDVSGVLASGSEGTLPSPLQVAERAHPTAAVCGTPTREAGQLLEMLEGLDRGPFAGPVGWMDAAGNADFGIALRGGVLEGPSSTTHDDGDAAAAENGNGGRRIRLYAGCGIVADSVPEDELAETRSKLRPMLSTLGLVAS</sequence>
<dbReference type="Gene3D" id="3.60.120.10">
    <property type="entry name" value="Anthranilate synthase"/>
    <property type="match status" value="1"/>
</dbReference>